<dbReference type="EMBL" id="JBHSRD010000002">
    <property type="protein sequence ID" value="MFC6006090.1"/>
    <property type="molecule type" value="Genomic_DNA"/>
</dbReference>
<evidence type="ECO:0000256" key="3">
    <source>
        <dbReference type="ARBA" id="ARBA00022679"/>
    </source>
</evidence>
<dbReference type="Pfam" id="PF00108">
    <property type="entry name" value="Thiolase_N"/>
    <property type="match status" value="1"/>
</dbReference>
<keyword evidence="10" id="KW-1185">Reference proteome</keyword>
<dbReference type="Gene3D" id="3.40.47.10">
    <property type="match status" value="2"/>
</dbReference>
<dbReference type="RefSeq" id="WP_345716953.1">
    <property type="nucleotide sequence ID" value="NZ_BAABFP010000005.1"/>
</dbReference>
<accession>A0ABW1JAW7</accession>
<proteinExistence type="inferred from homology"/>
<dbReference type="Pfam" id="PF02803">
    <property type="entry name" value="Thiolase_C"/>
    <property type="match status" value="1"/>
</dbReference>
<dbReference type="SUPFAM" id="SSF53901">
    <property type="entry name" value="Thiolase-like"/>
    <property type="match status" value="2"/>
</dbReference>
<dbReference type="EC" id="2.3.1.9" evidence="2"/>
<dbReference type="PIRSF" id="PIRSF000429">
    <property type="entry name" value="Ac-CoA_Ac_transf"/>
    <property type="match status" value="1"/>
</dbReference>
<gene>
    <name evidence="9" type="ORF">ACFQDO_03010</name>
</gene>
<dbReference type="PANTHER" id="PTHR18919">
    <property type="entry name" value="ACETYL-COA C-ACYLTRANSFERASE"/>
    <property type="match status" value="1"/>
</dbReference>
<dbReference type="InterPro" id="IPR020616">
    <property type="entry name" value="Thiolase_N"/>
</dbReference>
<evidence type="ECO:0000313" key="9">
    <source>
        <dbReference type="EMBL" id="MFC6006090.1"/>
    </source>
</evidence>
<dbReference type="InterPro" id="IPR002155">
    <property type="entry name" value="Thiolase"/>
</dbReference>
<comment type="similarity">
    <text evidence="1 6">Belongs to the thiolase-like superfamily. Thiolase family.</text>
</comment>
<comment type="caution">
    <text evidence="9">The sequence shown here is derived from an EMBL/GenBank/DDBJ whole genome shotgun (WGS) entry which is preliminary data.</text>
</comment>
<dbReference type="InterPro" id="IPR016039">
    <property type="entry name" value="Thiolase-like"/>
</dbReference>
<dbReference type="InterPro" id="IPR020617">
    <property type="entry name" value="Thiolase_C"/>
</dbReference>
<keyword evidence="3 6" id="KW-0808">Transferase</keyword>
<evidence type="ECO:0000259" key="7">
    <source>
        <dbReference type="Pfam" id="PF00108"/>
    </source>
</evidence>
<feature type="domain" description="Thiolase C-terminal" evidence="8">
    <location>
        <begin position="274"/>
        <end position="396"/>
    </location>
</feature>
<dbReference type="CDD" id="cd00751">
    <property type="entry name" value="thiolase"/>
    <property type="match status" value="1"/>
</dbReference>
<keyword evidence="4 6" id="KW-0012">Acyltransferase</keyword>
<evidence type="ECO:0000256" key="4">
    <source>
        <dbReference type="ARBA" id="ARBA00023315"/>
    </source>
</evidence>
<evidence type="ECO:0000256" key="5">
    <source>
        <dbReference type="ARBA" id="ARBA00040529"/>
    </source>
</evidence>
<dbReference type="NCBIfam" id="TIGR01930">
    <property type="entry name" value="AcCoA-C-Actrans"/>
    <property type="match status" value="1"/>
</dbReference>
<evidence type="ECO:0000259" key="8">
    <source>
        <dbReference type="Pfam" id="PF02803"/>
    </source>
</evidence>
<sequence length="398" mass="40022">MPATARLLTPDPTDPRTPVVVAARRTPVGTAGRSLAAVDVVGLTAPVLRALAGDLGDLAGHPDVVDEVVLGNCMGPGGDPARVAALAAGLGLAVPGLTVDRQCGSGLEAISLAALHVAAGDRLVLAGGVESASTAPTRLALQPDGSRVPYDRARFSPDDIGDPGMGEAADALALARGVSRERQDAYAVRSHRRALGASAAGWFDAELVPIGAVERDERPRAGLDPTRLARFRPAFGPDGTATAGNSCGISDGAAAVAVVDESTRRALDLPGLAIRATASTGVHPALPGLGPVPAVEAVLKATGLDWDDIGALEVTEAFAAQLLACTDEWGLDPLGADAERVCPEGGAIALGHPWGASGALLVVRLFSQLVRRGGPRFGLAACAVGGGQGVAMLVERVG</sequence>
<evidence type="ECO:0000256" key="1">
    <source>
        <dbReference type="ARBA" id="ARBA00010982"/>
    </source>
</evidence>
<protein>
    <recommendedName>
        <fullName evidence="5">Probable acetyl-CoA acetyltransferase</fullName>
        <ecNumber evidence="2">2.3.1.9</ecNumber>
    </recommendedName>
</protein>
<evidence type="ECO:0000256" key="2">
    <source>
        <dbReference type="ARBA" id="ARBA00012705"/>
    </source>
</evidence>
<name>A0ABW1JAW7_9ACTN</name>
<dbReference type="Proteomes" id="UP001596189">
    <property type="component" value="Unassembled WGS sequence"/>
</dbReference>
<dbReference type="PANTHER" id="PTHR18919:SF107">
    <property type="entry name" value="ACETYL-COA ACETYLTRANSFERASE, CYTOSOLIC"/>
    <property type="match status" value="1"/>
</dbReference>
<feature type="domain" description="Thiolase N-terminal" evidence="7">
    <location>
        <begin position="19"/>
        <end position="262"/>
    </location>
</feature>
<reference evidence="10" key="1">
    <citation type="journal article" date="2019" name="Int. J. Syst. Evol. Microbiol.">
        <title>The Global Catalogue of Microorganisms (GCM) 10K type strain sequencing project: providing services to taxonomists for standard genome sequencing and annotation.</title>
        <authorList>
            <consortium name="The Broad Institute Genomics Platform"/>
            <consortium name="The Broad Institute Genome Sequencing Center for Infectious Disease"/>
            <person name="Wu L."/>
            <person name="Ma J."/>
        </authorList>
    </citation>
    <scope>NUCLEOTIDE SEQUENCE [LARGE SCALE GENOMIC DNA]</scope>
    <source>
        <strain evidence="10">KACC 14249</strain>
    </source>
</reference>
<evidence type="ECO:0000256" key="6">
    <source>
        <dbReference type="RuleBase" id="RU003557"/>
    </source>
</evidence>
<organism evidence="9 10">
    <name type="scientific">Angustibacter luteus</name>
    <dbReference type="NCBI Taxonomy" id="658456"/>
    <lineage>
        <taxon>Bacteria</taxon>
        <taxon>Bacillati</taxon>
        <taxon>Actinomycetota</taxon>
        <taxon>Actinomycetes</taxon>
        <taxon>Kineosporiales</taxon>
        <taxon>Kineosporiaceae</taxon>
    </lineage>
</organism>
<evidence type="ECO:0000313" key="10">
    <source>
        <dbReference type="Proteomes" id="UP001596189"/>
    </source>
</evidence>